<feature type="region of interest" description="Disordered" evidence="1">
    <location>
        <begin position="1"/>
        <end position="68"/>
    </location>
</feature>
<accession>A0AAD6XYA6</accession>
<organism evidence="2 3">
    <name type="scientific">Mycena pura</name>
    <dbReference type="NCBI Taxonomy" id="153505"/>
    <lineage>
        <taxon>Eukaryota</taxon>
        <taxon>Fungi</taxon>
        <taxon>Dikarya</taxon>
        <taxon>Basidiomycota</taxon>
        <taxon>Agaricomycotina</taxon>
        <taxon>Agaricomycetes</taxon>
        <taxon>Agaricomycetidae</taxon>
        <taxon>Agaricales</taxon>
        <taxon>Marasmiineae</taxon>
        <taxon>Mycenaceae</taxon>
        <taxon>Mycena</taxon>
    </lineage>
</organism>
<feature type="compositionally biased region" description="Basic residues" evidence="1">
    <location>
        <begin position="50"/>
        <end position="67"/>
    </location>
</feature>
<feature type="compositionally biased region" description="Polar residues" evidence="1">
    <location>
        <begin position="1"/>
        <end position="26"/>
    </location>
</feature>
<keyword evidence="3" id="KW-1185">Reference proteome</keyword>
<comment type="caution">
    <text evidence="2">The sequence shown here is derived from an EMBL/GenBank/DDBJ whole genome shotgun (WGS) entry which is preliminary data.</text>
</comment>
<reference evidence="2" key="1">
    <citation type="submission" date="2023-03" db="EMBL/GenBank/DDBJ databases">
        <title>Massive genome expansion in bonnet fungi (Mycena s.s.) driven by repeated elements and novel gene families across ecological guilds.</title>
        <authorList>
            <consortium name="Lawrence Berkeley National Laboratory"/>
            <person name="Harder C.B."/>
            <person name="Miyauchi S."/>
            <person name="Viragh M."/>
            <person name="Kuo A."/>
            <person name="Thoen E."/>
            <person name="Andreopoulos B."/>
            <person name="Lu D."/>
            <person name="Skrede I."/>
            <person name="Drula E."/>
            <person name="Henrissat B."/>
            <person name="Morin E."/>
            <person name="Kohler A."/>
            <person name="Barry K."/>
            <person name="LaButti K."/>
            <person name="Morin E."/>
            <person name="Salamov A."/>
            <person name="Lipzen A."/>
            <person name="Mereny Z."/>
            <person name="Hegedus B."/>
            <person name="Baldrian P."/>
            <person name="Stursova M."/>
            <person name="Weitz H."/>
            <person name="Taylor A."/>
            <person name="Grigoriev I.V."/>
            <person name="Nagy L.G."/>
            <person name="Martin F."/>
            <person name="Kauserud H."/>
        </authorList>
    </citation>
    <scope>NUCLEOTIDE SEQUENCE</scope>
    <source>
        <strain evidence="2">9144</strain>
    </source>
</reference>
<feature type="compositionally biased region" description="Polar residues" evidence="1">
    <location>
        <begin position="33"/>
        <end position="47"/>
    </location>
</feature>
<evidence type="ECO:0000313" key="3">
    <source>
        <dbReference type="Proteomes" id="UP001219525"/>
    </source>
</evidence>
<sequence length="144" mass="16279">MPRLATANSRGPMTSSSRVGIANGQQKKCVEPDTNTSDLDLEQSSAHAKSAPRRHRRRRNRKQRKRGIMNVAAHRQQLVKAAYEHVNRYITMVHPFPTASPSGDADADDDQIENLILDAWDYACRKLGLDPEMVEDPMDKEKEL</sequence>
<name>A0AAD6XYA6_9AGAR</name>
<dbReference type="EMBL" id="JARJCW010000148">
    <property type="protein sequence ID" value="KAJ7190520.1"/>
    <property type="molecule type" value="Genomic_DNA"/>
</dbReference>
<proteinExistence type="predicted"/>
<evidence type="ECO:0000256" key="1">
    <source>
        <dbReference type="SAM" id="MobiDB-lite"/>
    </source>
</evidence>
<dbReference type="AlphaFoldDB" id="A0AAD6XYA6"/>
<evidence type="ECO:0000313" key="2">
    <source>
        <dbReference type="EMBL" id="KAJ7190520.1"/>
    </source>
</evidence>
<gene>
    <name evidence="2" type="ORF">GGX14DRAFT_579794</name>
</gene>
<protein>
    <submittedName>
        <fullName evidence="2">Uncharacterized protein</fullName>
    </submittedName>
</protein>
<dbReference type="Proteomes" id="UP001219525">
    <property type="component" value="Unassembled WGS sequence"/>
</dbReference>